<comment type="catalytic activity">
    <reaction evidence="7">
        <text>a 2,3-saturated acyl-CoA + A = a 2,3-dehydroacyl-CoA + AH2</text>
        <dbReference type="Rhea" id="RHEA:48608"/>
        <dbReference type="ChEBI" id="CHEBI:13193"/>
        <dbReference type="ChEBI" id="CHEBI:17499"/>
        <dbReference type="ChEBI" id="CHEBI:60015"/>
        <dbReference type="ChEBI" id="CHEBI:65111"/>
    </reaction>
</comment>
<dbReference type="InterPro" id="IPR046373">
    <property type="entry name" value="Acyl-CoA_Oxase/DH_mid-dom_sf"/>
</dbReference>
<dbReference type="Pfam" id="PF02770">
    <property type="entry name" value="Acyl-CoA_dh_M"/>
    <property type="match status" value="1"/>
</dbReference>
<dbReference type="EMBL" id="LVHI01000014">
    <property type="protein sequence ID" value="OAK53891.1"/>
    <property type="molecule type" value="Genomic_DNA"/>
</dbReference>
<evidence type="ECO:0000259" key="10">
    <source>
        <dbReference type="Pfam" id="PF02770"/>
    </source>
</evidence>
<dbReference type="GO" id="GO:0050660">
    <property type="term" value="F:flavin adenine dinucleotide binding"/>
    <property type="evidence" value="ECO:0007669"/>
    <property type="project" value="InterPro"/>
</dbReference>
<accession>A0A177YEM4</accession>
<feature type="domain" description="Acyl-CoA dehydrogenase/oxidase C-terminal" evidence="9">
    <location>
        <begin position="246"/>
        <end position="394"/>
    </location>
</feature>
<keyword evidence="6 8" id="KW-0560">Oxidoreductase</keyword>
<dbReference type="AlphaFoldDB" id="A0A177YEM4"/>
<dbReference type="SUPFAM" id="SSF47203">
    <property type="entry name" value="Acyl-CoA dehydrogenase C-terminal domain-like"/>
    <property type="match status" value="1"/>
</dbReference>
<dbReference type="PANTHER" id="PTHR48083:SF13">
    <property type="entry name" value="ACYL-COA DEHYDROGENASE FAMILY MEMBER 11"/>
    <property type="match status" value="1"/>
</dbReference>
<evidence type="ECO:0000256" key="8">
    <source>
        <dbReference type="RuleBase" id="RU362125"/>
    </source>
</evidence>
<feature type="domain" description="Acyl-CoA oxidase/dehydrogenase middle" evidence="10">
    <location>
        <begin position="134"/>
        <end position="234"/>
    </location>
</feature>
<dbReference type="Pfam" id="PF02771">
    <property type="entry name" value="Acyl-CoA_dh_N"/>
    <property type="match status" value="1"/>
</dbReference>
<dbReference type="InterPro" id="IPR050741">
    <property type="entry name" value="Acyl-CoA_dehydrogenase"/>
</dbReference>
<evidence type="ECO:0000313" key="12">
    <source>
        <dbReference type="EMBL" id="OAK53891.1"/>
    </source>
</evidence>
<evidence type="ECO:0000256" key="7">
    <source>
        <dbReference type="ARBA" id="ARBA00052546"/>
    </source>
</evidence>
<evidence type="ECO:0000259" key="11">
    <source>
        <dbReference type="Pfam" id="PF02771"/>
    </source>
</evidence>
<keyword evidence="4 8" id="KW-0285">Flavoprotein</keyword>
<name>A0A177YEM4_9NOCA</name>
<dbReference type="InterPro" id="IPR009075">
    <property type="entry name" value="AcylCo_DH/oxidase_C"/>
</dbReference>
<dbReference type="InterPro" id="IPR006091">
    <property type="entry name" value="Acyl-CoA_Oxase/DH_mid-dom"/>
</dbReference>
<dbReference type="Proteomes" id="UP000077519">
    <property type="component" value="Unassembled WGS sequence"/>
</dbReference>
<keyword evidence="5 8" id="KW-0274">FAD</keyword>
<dbReference type="GO" id="GO:0005737">
    <property type="term" value="C:cytoplasm"/>
    <property type="evidence" value="ECO:0007669"/>
    <property type="project" value="TreeGrafter"/>
</dbReference>
<comment type="subunit">
    <text evidence="3">Homodimer.</text>
</comment>
<comment type="caution">
    <text evidence="12">The sequence shown here is derived from an EMBL/GenBank/DDBJ whole genome shotgun (WGS) entry which is preliminary data.</text>
</comment>
<dbReference type="Pfam" id="PF00441">
    <property type="entry name" value="Acyl-CoA_dh_1"/>
    <property type="match status" value="1"/>
</dbReference>
<sequence length="403" mass="44825">MSFFERTDRAKKYESDLLEFMDSHIYPAEAVYEEQMREAGDPHAQPQILEDLKVEARRRGLWNLFHPHPEWGPGLTNLEYAPLAEIMGRSLLAPEACNCNAPDTGNMEVFTLFGSDEHKEKYLKPLLDGTIRSAFAMTEPDVASSDATNIEMSMVLDGDDYILNGRKWFASNAMHKNCRVLIVMGKTDPDAATHRQQSMLVVPIDAPGVTVVRNLPVFGYVDREGHAEILFEDVRVPSKDVLKGPGEGFAISQARLGPGRIHHAMRTIGVAERALELMCRRASSRVTFGKPVAARANIQDWIAEARIDIEKTRLLTLKAAHLMDTVGNKEARTEIAAIKVAAPEMALTIIDRAIQVHGGGGVSNDFPLAMMYAHVRTLRLADGPDEVHKRAIAKMELKKYMQG</sequence>
<comment type="cofactor">
    <cofactor evidence="1 8">
        <name>FAD</name>
        <dbReference type="ChEBI" id="CHEBI:57692"/>
    </cofactor>
</comment>
<dbReference type="Gene3D" id="2.40.110.10">
    <property type="entry name" value="Butyryl-CoA Dehydrogenase, subunit A, domain 2"/>
    <property type="match status" value="1"/>
</dbReference>
<dbReference type="InterPro" id="IPR009100">
    <property type="entry name" value="AcylCoA_DH/oxidase_NM_dom_sf"/>
</dbReference>
<feature type="domain" description="Acyl-CoA dehydrogenase/oxidase N-terminal" evidence="11">
    <location>
        <begin position="19"/>
        <end position="129"/>
    </location>
</feature>
<evidence type="ECO:0000256" key="4">
    <source>
        <dbReference type="ARBA" id="ARBA00022630"/>
    </source>
</evidence>
<comment type="similarity">
    <text evidence="2 8">Belongs to the acyl-CoA dehydrogenase family.</text>
</comment>
<dbReference type="InterPro" id="IPR036250">
    <property type="entry name" value="AcylCo_DH-like_C"/>
</dbReference>
<dbReference type="GO" id="GO:0033539">
    <property type="term" value="P:fatty acid beta-oxidation using acyl-CoA dehydrogenase"/>
    <property type="evidence" value="ECO:0007669"/>
    <property type="project" value="TreeGrafter"/>
</dbReference>
<evidence type="ECO:0000256" key="5">
    <source>
        <dbReference type="ARBA" id="ARBA00022827"/>
    </source>
</evidence>
<evidence type="ECO:0000256" key="2">
    <source>
        <dbReference type="ARBA" id="ARBA00009347"/>
    </source>
</evidence>
<protein>
    <submittedName>
        <fullName evidence="12">Acyl-CoA dehydrogenase</fullName>
    </submittedName>
</protein>
<evidence type="ECO:0000256" key="6">
    <source>
        <dbReference type="ARBA" id="ARBA00023002"/>
    </source>
</evidence>
<evidence type="ECO:0000313" key="13">
    <source>
        <dbReference type="Proteomes" id="UP000077519"/>
    </source>
</evidence>
<evidence type="ECO:0000256" key="1">
    <source>
        <dbReference type="ARBA" id="ARBA00001974"/>
    </source>
</evidence>
<dbReference type="FunFam" id="2.40.110.10:FF:000002">
    <property type="entry name" value="Acyl-CoA dehydrogenase fadE12"/>
    <property type="match status" value="1"/>
</dbReference>
<dbReference type="Gene3D" id="1.20.140.10">
    <property type="entry name" value="Butyryl-CoA Dehydrogenase, subunit A, domain 3"/>
    <property type="match status" value="1"/>
</dbReference>
<gene>
    <name evidence="12" type="ORF">A3K89_21515</name>
</gene>
<proteinExistence type="inferred from homology"/>
<dbReference type="InterPro" id="IPR013786">
    <property type="entry name" value="AcylCoA_DH/ox_N"/>
</dbReference>
<dbReference type="SUPFAM" id="SSF56645">
    <property type="entry name" value="Acyl-CoA dehydrogenase NM domain-like"/>
    <property type="match status" value="1"/>
</dbReference>
<evidence type="ECO:0000256" key="3">
    <source>
        <dbReference type="ARBA" id="ARBA00011738"/>
    </source>
</evidence>
<dbReference type="Gene3D" id="1.10.540.10">
    <property type="entry name" value="Acyl-CoA dehydrogenase/oxidase, N-terminal domain"/>
    <property type="match status" value="1"/>
</dbReference>
<organism evidence="12 13">
    <name type="scientific">Rhodococcoides kyotonense</name>
    <dbReference type="NCBI Taxonomy" id="398843"/>
    <lineage>
        <taxon>Bacteria</taxon>
        <taxon>Bacillati</taxon>
        <taxon>Actinomycetota</taxon>
        <taxon>Actinomycetes</taxon>
        <taxon>Mycobacteriales</taxon>
        <taxon>Nocardiaceae</taxon>
        <taxon>Rhodococcoides</taxon>
    </lineage>
</organism>
<reference evidence="12 13" key="1">
    <citation type="submission" date="2016-03" db="EMBL/GenBank/DDBJ databases">
        <title>Genome sequence of Rhodococcus kyotonensis KB10.</title>
        <authorList>
            <person name="Jeong H."/>
            <person name="Hong C.E."/>
            <person name="Jo S.H."/>
            <person name="Park J.M."/>
        </authorList>
    </citation>
    <scope>NUCLEOTIDE SEQUENCE [LARGE SCALE GENOMIC DNA]</scope>
    <source>
        <strain evidence="12 13">KB10</strain>
    </source>
</reference>
<dbReference type="FunFam" id="1.20.140.10:FF:000018">
    <property type="entry name" value="Acyl-CoA dehydrogenase family member 10"/>
    <property type="match status" value="1"/>
</dbReference>
<dbReference type="PANTHER" id="PTHR48083">
    <property type="entry name" value="MEDIUM-CHAIN SPECIFIC ACYL-COA DEHYDROGENASE, MITOCHONDRIAL-RELATED"/>
    <property type="match status" value="1"/>
</dbReference>
<evidence type="ECO:0000259" key="9">
    <source>
        <dbReference type="Pfam" id="PF00441"/>
    </source>
</evidence>
<dbReference type="InterPro" id="IPR037069">
    <property type="entry name" value="AcylCoA_DH/ox_N_sf"/>
</dbReference>
<dbReference type="GO" id="GO:0003995">
    <property type="term" value="F:acyl-CoA dehydrogenase activity"/>
    <property type="evidence" value="ECO:0007669"/>
    <property type="project" value="TreeGrafter"/>
</dbReference>
<keyword evidence="13" id="KW-1185">Reference proteome</keyword>